<keyword evidence="1" id="KW-1133">Transmembrane helix</keyword>
<evidence type="ECO:0000256" key="1">
    <source>
        <dbReference type="SAM" id="Phobius"/>
    </source>
</evidence>
<keyword evidence="1" id="KW-0812">Transmembrane</keyword>
<reference evidence="2 3" key="1">
    <citation type="submission" date="2016-06" db="EMBL/GenBank/DDBJ databases">
        <title>Complete Genome Sequences of Pseudomonas fluorescens Bacteriophages Isolated from Omaha, NE Freshwater Samples.</title>
        <authorList>
            <person name="Lu G."/>
            <person name="Luhr J."/>
            <person name="Stoecklein A."/>
            <person name="Warner P."/>
            <person name="Tapprich W."/>
        </authorList>
    </citation>
    <scope>NUCLEOTIDE SEQUENCE [LARGE SCALE GENOMIC DNA]</scope>
</reference>
<accession>A0A1B2AN74</accession>
<gene>
    <name evidence="2" type="ORF">UNOSLW1_0020</name>
</gene>
<dbReference type="Proteomes" id="UP000229212">
    <property type="component" value="Segment"/>
</dbReference>
<sequence length="77" mass="8277">MPTPNRYQGNGRAYPEGSIMGPYIMKGGRWKRLKEPTPGLSDLLLTSTPSLKGPIWIGAAIALVIFVAALAALLLRV</sequence>
<proteinExistence type="predicted"/>
<organism evidence="2 3">
    <name type="scientific">Pseudomonas phage UNO-SLW1</name>
    <dbReference type="NCBI Taxonomy" id="1873993"/>
    <lineage>
        <taxon>Viruses</taxon>
        <taxon>Duplodnaviria</taxon>
        <taxon>Heunggongvirae</taxon>
        <taxon>Uroviricota</taxon>
        <taxon>Caudoviricetes</taxon>
        <taxon>Autographivirales</taxon>
        <taxon>Autotranscriptaviridae</taxon>
        <taxon>Studiervirinae</taxon>
        <taxon>Unosvirus</taxon>
        <taxon>Unosvirus UNOSLW1</taxon>
        <taxon>Pifdecavirus UNOSLW1</taxon>
    </lineage>
</organism>
<keyword evidence="1" id="KW-0472">Membrane</keyword>
<name>A0A1B2AN74_9CAUD</name>
<evidence type="ECO:0000313" key="3">
    <source>
        <dbReference type="Proteomes" id="UP000229212"/>
    </source>
</evidence>
<keyword evidence="3" id="KW-1185">Reference proteome</keyword>
<dbReference type="EMBL" id="KX431888">
    <property type="protein sequence ID" value="ANY29159.1"/>
    <property type="molecule type" value="Genomic_DNA"/>
</dbReference>
<protein>
    <submittedName>
        <fullName evidence="2">Uncharacterized protein</fullName>
    </submittedName>
</protein>
<feature type="transmembrane region" description="Helical" evidence="1">
    <location>
        <begin position="55"/>
        <end position="75"/>
    </location>
</feature>
<evidence type="ECO:0000313" key="2">
    <source>
        <dbReference type="EMBL" id="ANY29159.1"/>
    </source>
</evidence>